<feature type="transmembrane region" description="Helical" evidence="7">
    <location>
        <begin position="347"/>
        <end position="367"/>
    </location>
</feature>
<evidence type="ECO:0000256" key="5">
    <source>
        <dbReference type="ARBA" id="ARBA00023242"/>
    </source>
</evidence>
<feature type="compositionally biased region" description="Polar residues" evidence="6">
    <location>
        <begin position="399"/>
        <end position="412"/>
    </location>
</feature>
<feature type="domain" description="Ima1 N-terminal" evidence="8">
    <location>
        <begin position="22"/>
        <end position="149"/>
    </location>
</feature>
<feature type="transmembrane region" description="Helical" evidence="7">
    <location>
        <begin position="650"/>
        <end position="674"/>
    </location>
</feature>
<feature type="transmembrane region" description="Helical" evidence="7">
    <location>
        <begin position="281"/>
        <end position="301"/>
    </location>
</feature>
<dbReference type="PANTHER" id="PTHR28538">
    <property type="entry name" value="INTEGRAL INNER NUCLEAR MEMBRANE PROTEIN IMA1"/>
    <property type="match status" value="1"/>
</dbReference>
<keyword evidence="5" id="KW-0539">Nucleus</keyword>
<feature type="transmembrane region" description="Helical" evidence="7">
    <location>
        <begin position="322"/>
        <end position="341"/>
    </location>
</feature>
<keyword evidence="10" id="KW-1185">Reference proteome</keyword>
<dbReference type="Pfam" id="PF09779">
    <property type="entry name" value="Ima1_N"/>
    <property type="match status" value="1"/>
</dbReference>
<evidence type="ECO:0000256" key="2">
    <source>
        <dbReference type="ARBA" id="ARBA00022692"/>
    </source>
</evidence>
<dbReference type="Proteomes" id="UP001479436">
    <property type="component" value="Unassembled WGS sequence"/>
</dbReference>
<protein>
    <recommendedName>
        <fullName evidence="8">Ima1 N-terminal domain-containing protein</fullName>
    </recommendedName>
</protein>
<comment type="subcellular location">
    <subcellularLocation>
        <location evidence="1">Nucleus inner membrane</location>
        <topology evidence="1">Multi-pass membrane protein</topology>
    </subcellularLocation>
</comment>
<feature type="region of interest" description="Disordered" evidence="6">
    <location>
        <begin position="397"/>
        <end position="481"/>
    </location>
</feature>
<evidence type="ECO:0000259" key="8">
    <source>
        <dbReference type="Pfam" id="PF09779"/>
    </source>
</evidence>
<dbReference type="EMBL" id="JASJQH010007111">
    <property type="protein sequence ID" value="KAK9718094.1"/>
    <property type="molecule type" value="Genomic_DNA"/>
</dbReference>
<evidence type="ECO:0000256" key="3">
    <source>
        <dbReference type="ARBA" id="ARBA00022989"/>
    </source>
</evidence>
<feature type="transmembrane region" description="Helical" evidence="7">
    <location>
        <begin position="12"/>
        <end position="33"/>
    </location>
</feature>
<name>A0ABR2W2T4_9FUNG</name>
<keyword evidence="4 7" id="KW-0472">Membrane</keyword>
<evidence type="ECO:0000256" key="6">
    <source>
        <dbReference type="SAM" id="MobiDB-lite"/>
    </source>
</evidence>
<organism evidence="9 10">
    <name type="scientific">Basidiobolus ranarum</name>
    <dbReference type="NCBI Taxonomy" id="34480"/>
    <lineage>
        <taxon>Eukaryota</taxon>
        <taxon>Fungi</taxon>
        <taxon>Fungi incertae sedis</taxon>
        <taxon>Zoopagomycota</taxon>
        <taxon>Entomophthoromycotina</taxon>
        <taxon>Basidiobolomycetes</taxon>
        <taxon>Basidiobolales</taxon>
        <taxon>Basidiobolaceae</taxon>
        <taxon>Basidiobolus</taxon>
    </lineage>
</organism>
<feature type="transmembrane region" description="Helical" evidence="7">
    <location>
        <begin position="601"/>
        <end position="618"/>
    </location>
</feature>
<dbReference type="PANTHER" id="PTHR28538:SF1">
    <property type="entry name" value="INTEGRAL INNER NUCLEAR MEMBRANE PROTEIN IMA1"/>
    <property type="match status" value="1"/>
</dbReference>
<dbReference type="InterPro" id="IPR042321">
    <property type="entry name" value="Ima1"/>
</dbReference>
<evidence type="ECO:0000313" key="9">
    <source>
        <dbReference type="EMBL" id="KAK9718094.1"/>
    </source>
</evidence>
<evidence type="ECO:0000256" key="4">
    <source>
        <dbReference type="ARBA" id="ARBA00023136"/>
    </source>
</evidence>
<reference evidence="9 10" key="1">
    <citation type="submission" date="2023-04" db="EMBL/GenBank/DDBJ databases">
        <title>Genome of Basidiobolus ranarum AG-B5.</title>
        <authorList>
            <person name="Stajich J.E."/>
            <person name="Carter-House D."/>
            <person name="Gryganskyi A."/>
        </authorList>
    </citation>
    <scope>NUCLEOTIDE SEQUENCE [LARGE SCALE GENOMIC DNA]</scope>
    <source>
        <strain evidence="9 10">AG-B5</strain>
    </source>
</reference>
<feature type="compositionally biased region" description="Basic and acidic residues" evidence="6">
    <location>
        <begin position="458"/>
        <end position="469"/>
    </location>
</feature>
<evidence type="ECO:0000256" key="7">
    <source>
        <dbReference type="SAM" id="Phobius"/>
    </source>
</evidence>
<accession>A0ABR2W2T4</accession>
<sequence length="746" mass="85328">MNTDTLSLFTRFLIWIGLYQVLSCFYCNNVHIFNGSSKKNPRNWYCDVCESQNVTNEKGEIVDDVPQMHFSSMNKTSGSARVRNPPPEKEQTFCSECVNNQNLVISLLGSYIPADDDPDFEYAMATFDTYRKRIEANYPVVCSECEEKVTSELNQKNYQMKARVFGEALKTSNSHEIKEVLTLRFPNVLRWLLYTIFYFSVNILTLVFLGFVVAYPNLVDITPTAMDPVMNSIVADKIVLGKLPFHQVIKICLYYTRTTFDYLWENVVEKGEFNDNCAHLLIAWLFIFSILSCLTSFYDPTMFKRMVNYKRQPMNVELFKDYHMLLGITRICLSIFYRFFATVPEVIQRWTAIVLAFNVMVMLYTWIKVNTKDPVRVHLGSGIMGTPVGKRISCELPSEANTVSPKSTSTSPAPIEHKGTPSSQNSGPEIGGITSSLSLGTSSSYKRPPRNPFIIHRNRVESMKRRDPQNNDSGSDGENDEINMELESDYDNMDWEPSSFGHRYGGRNRARVANQPSKANNDYDVNAPPIIRPPKFHLREPDTGLEDLLASSLRITESHPLVQSLKEFDRRVTRQGNVVKGILLAVSVMFLLSYTHTVWQFLYVSMCVFTCTTMRSYYGYLKGSAVRAANSSRIDMNARKRTRAIRFSKLILLLVHLRVYLFLLQVAIIVVQVLSSETNLSLEIVLKNIFEQISSSDLLTTYTPDFLNSIDYFQTNQFSYFWNYLATHPLDTLLALTTLAFPTINS</sequence>
<keyword evidence="2 7" id="KW-0812">Transmembrane</keyword>
<comment type="caution">
    <text evidence="9">The sequence shown here is derived from an EMBL/GenBank/DDBJ whole genome shotgun (WGS) entry which is preliminary data.</text>
</comment>
<gene>
    <name evidence="9" type="ORF">K7432_005755</name>
</gene>
<evidence type="ECO:0000256" key="1">
    <source>
        <dbReference type="ARBA" id="ARBA00004473"/>
    </source>
</evidence>
<keyword evidence="3 7" id="KW-1133">Transmembrane helix</keyword>
<feature type="transmembrane region" description="Helical" evidence="7">
    <location>
        <begin position="578"/>
        <end position="595"/>
    </location>
</feature>
<dbReference type="InterPro" id="IPR018617">
    <property type="entry name" value="Ima1_N"/>
</dbReference>
<feature type="compositionally biased region" description="Low complexity" evidence="6">
    <location>
        <begin position="431"/>
        <end position="444"/>
    </location>
</feature>
<evidence type="ECO:0000313" key="10">
    <source>
        <dbReference type="Proteomes" id="UP001479436"/>
    </source>
</evidence>
<proteinExistence type="predicted"/>
<feature type="transmembrane region" description="Helical" evidence="7">
    <location>
        <begin position="191"/>
        <end position="215"/>
    </location>
</feature>